<keyword evidence="3" id="KW-1185">Reference proteome</keyword>
<proteinExistence type="predicted"/>
<accession>A0A7L6N4K4</accession>
<feature type="transmembrane region" description="Helical" evidence="1">
    <location>
        <begin position="77"/>
        <end position="96"/>
    </location>
</feature>
<gene>
    <name evidence="2" type="ORF">HF295_03245</name>
</gene>
<name>A0A7L6N4K4_9MOLU</name>
<protein>
    <submittedName>
        <fullName evidence="2">Uncharacterized protein</fullName>
    </submittedName>
</protein>
<feature type="transmembrane region" description="Helical" evidence="1">
    <location>
        <begin position="7"/>
        <end position="27"/>
    </location>
</feature>
<dbReference type="EMBL" id="CP051151">
    <property type="protein sequence ID" value="QLY39925.1"/>
    <property type="molecule type" value="Genomic_DNA"/>
</dbReference>
<evidence type="ECO:0000313" key="2">
    <source>
        <dbReference type="EMBL" id="QLY39925.1"/>
    </source>
</evidence>
<keyword evidence="1" id="KW-1133">Transmembrane helix</keyword>
<dbReference type="RefSeq" id="WP_312032417.1">
    <property type="nucleotide sequence ID" value="NZ_CP051151.1"/>
</dbReference>
<keyword evidence="1" id="KW-0812">Transmembrane</keyword>
<dbReference type="KEGG" id="tbk:HF295_03245"/>
<keyword evidence="1" id="KW-0472">Membrane</keyword>
<dbReference type="Proteomes" id="UP000512167">
    <property type="component" value="Chromosome"/>
</dbReference>
<evidence type="ECO:0000256" key="1">
    <source>
        <dbReference type="SAM" id="Phobius"/>
    </source>
</evidence>
<dbReference type="AlphaFoldDB" id="A0A7L6N4K4"/>
<evidence type="ECO:0000313" key="3">
    <source>
        <dbReference type="Proteomes" id="UP000512167"/>
    </source>
</evidence>
<sequence length="97" mass="11443">MPAHRKIFYAFVALTALFMLMSLLYLGHDIVLRFNSTDDQPYVFSKYIIIIFIGIISYFIGYQLYDEKNKGDYTKWYLIAFILLAIDLWIIIINISS</sequence>
<organism evidence="2 3">
    <name type="scientific">Hujiaoplasma nucleasis</name>
    <dbReference type="NCBI Taxonomy" id="2725268"/>
    <lineage>
        <taxon>Bacteria</taxon>
        <taxon>Bacillati</taxon>
        <taxon>Mycoplasmatota</taxon>
        <taxon>Mollicutes</taxon>
        <taxon>Candidatus Izemoplasmatales</taxon>
        <taxon>Hujiaoplasmataceae</taxon>
        <taxon>Hujiaoplasma</taxon>
    </lineage>
</organism>
<reference evidence="2 3" key="1">
    <citation type="submission" date="2020-04" db="EMBL/GenBank/DDBJ databases">
        <authorList>
            <person name="Zheng R.K."/>
            <person name="Sun C.M."/>
        </authorList>
    </citation>
    <scope>NUCLEOTIDE SEQUENCE [LARGE SCALE GENOMIC DNA]</scope>
    <source>
        <strain evidence="3">zrk29</strain>
    </source>
</reference>
<feature type="transmembrane region" description="Helical" evidence="1">
    <location>
        <begin position="47"/>
        <end position="65"/>
    </location>
</feature>